<reference evidence="3" key="1">
    <citation type="submission" date="2012-01" db="EMBL/GenBank/DDBJ databases">
        <title>The Genome Sequence of Oreochromis niloticus (Nile Tilapia).</title>
        <authorList>
            <consortium name="Broad Institute Genome Assembly Team"/>
            <consortium name="Broad Institute Sequencing Platform"/>
            <person name="Di Palma F."/>
            <person name="Johnson J."/>
            <person name="Lander E.S."/>
            <person name="Lindblad-Toh K."/>
        </authorList>
    </citation>
    <scope>NUCLEOTIDE SEQUENCE [LARGE SCALE GENOMIC DNA]</scope>
</reference>
<dbReference type="SUPFAM" id="SSF48726">
    <property type="entry name" value="Immunoglobulin"/>
    <property type="match status" value="2"/>
</dbReference>
<dbReference type="GO" id="GO:1990782">
    <property type="term" value="F:protein tyrosine kinase binding"/>
    <property type="evidence" value="ECO:0007669"/>
    <property type="project" value="TreeGrafter"/>
</dbReference>
<dbReference type="GO" id="GO:0035723">
    <property type="term" value="P:interleukin-15-mediated signaling pathway"/>
    <property type="evidence" value="ECO:0007669"/>
    <property type="project" value="TreeGrafter"/>
</dbReference>
<dbReference type="InterPro" id="IPR007110">
    <property type="entry name" value="Ig-like_dom"/>
</dbReference>
<dbReference type="InterPro" id="IPR036179">
    <property type="entry name" value="Ig-like_dom_sf"/>
</dbReference>
<reference evidence="2" key="2">
    <citation type="submission" date="2025-08" db="UniProtKB">
        <authorList>
            <consortium name="Ensembl"/>
        </authorList>
    </citation>
    <scope>IDENTIFICATION</scope>
</reference>
<dbReference type="PANTHER" id="PTHR11422:SF5">
    <property type="entry name" value="DIVERSE IMMUNOGLOBULIN DOMAIN-CONTAINING PROTEIN 1.1 ISOFORM X1-RELATED"/>
    <property type="match status" value="1"/>
</dbReference>
<dbReference type="InterPro" id="IPR013106">
    <property type="entry name" value="Ig_V-set"/>
</dbReference>
<dbReference type="GO" id="GO:0042110">
    <property type="term" value="P:T cell activation"/>
    <property type="evidence" value="ECO:0007669"/>
    <property type="project" value="TreeGrafter"/>
</dbReference>
<dbReference type="GO" id="GO:0042289">
    <property type="term" value="F:MHC class II protein binding"/>
    <property type="evidence" value="ECO:0007669"/>
    <property type="project" value="TreeGrafter"/>
</dbReference>
<reference evidence="2" key="3">
    <citation type="submission" date="2025-09" db="UniProtKB">
        <authorList>
            <consortium name="Ensembl"/>
        </authorList>
    </citation>
    <scope>IDENTIFICATION</scope>
</reference>
<organism evidence="2 3">
    <name type="scientific">Oreochromis niloticus</name>
    <name type="common">Nile tilapia</name>
    <name type="synonym">Tilapia nilotica</name>
    <dbReference type="NCBI Taxonomy" id="8128"/>
    <lineage>
        <taxon>Eukaryota</taxon>
        <taxon>Metazoa</taxon>
        <taxon>Chordata</taxon>
        <taxon>Craniata</taxon>
        <taxon>Vertebrata</taxon>
        <taxon>Euteleostomi</taxon>
        <taxon>Actinopterygii</taxon>
        <taxon>Neopterygii</taxon>
        <taxon>Teleostei</taxon>
        <taxon>Neoteleostei</taxon>
        <taxon>Acanthomorphata</taxon>
        <taxon>Ovalentaria</taxon>
        <taxon>Cichlomorphae</taxon>
        <taxon>Cichliformes</taxon>
        <taxon>Cichlidae</taxon>
        <taxon>African cichlids</taxon>
        <taxon>Pseudocrenilabrinae</taxon>
        <taxon>Oreochromini</taxon>
        <taxon>Oreochromis</taxon>
    </lineage>
</organism>
<dbReference type="PROSITE" id="PS50835">
    <property type="entry name" value="IG_LIKE"/>
    <property type="match status" value="2"/>
</dbReference>
<protein>
    <recommendedName>
        <fullName evidence="1">Ig-like domain-containing protein</fullName>
    </recommendedName>
</protein>
<evidence type="ECO:0000313" key="3">
    <source>
        <dbReference type="Proteomes" id="UP000005207"/>
    </source>
</evidence>
<evidence type="ECO:0000313" key="2">
    <source>
        <dbReference type="Ensembl" id="ENSONIP00000064652.1"/>
    </source>
</evidence>
<keyword evidence="3" id="KW-1185">Reference proteome</keyword>
<evidence type="ECO:0000259" key="1">
    <source>
        <dbReference type="PROSITE" id="PS50835"/>
    </source>
</evidence>
<proteinExistence type="predicted"/>
<dbReference type="SMART" id="SM00409">
    <property type="entry name" value="IG"/>
    <property type="match status" value="3"/>
</dbReference>
<dbReference type="GO" id="GO:0045121">
    <property type="term" value="C:membrane raft"/>
    <property type="evidence" value="ECO:0007669"/>
    <property type="project" value="TreeGrafter"/>
</dbReference>
<dbReference type="GO" id="GO:0009897">
    <property type="term" value="C:external side of plasma membrane"/>
    <property type="evidence" value="ECO:0007669"/>
    <property type="project" value="TreeGrafter"/>
</dbReference>
<feature type="domain" description="Ig-like" evidence="1">
    <location>
        <begin position="206"/>
        <end position="306"/>
    </location>
</feature>
<dbReference type="GO" id="GO:0070374">
    <property type="term" value="P:positive regulation of ERK1 and ERK2 cascade"/>
    <property type="evidence" value="ECO:0007669"/>
    <property type="project" value="TreeGrafter"/>
</dbReference>
<feature type="domain" description="Ig-like" evidence="1">
    <location>
        <begin position="25"/>
        <end position="108"/>
    </location>
</feature>
<sequence>TRINTSFFFAVCISRRYIALNYRLGDDAILPCDNAPPLDSTCSIVSWFHSRDLPWTTEVVHNGNIIEKTAQATRLSLYSNCFLGIKSITLKDSGVYYCRPGDNNALLTTVYLNILTTGIGVRYFYLYYKSGHDAILPCDNAPPLDSSCSIVHWLYSTDRSGTAAIVYNGAIEKNSARAARLSLHSNCHLGIKNITAEDAGGYCCRPGKNTDQDTVVYLHILNISASQTLNGDGDFTLECSLFRYSDLHPCEENSIRWLDETGKVLLDRGVTNTGRTCVSLLTVKHQRGHRKTYTCQFVKENSVKIEAQYTPVFTGRIKNSLIFTYKALVSYCSF</sequence>
<dbReference type="InterPro" id="IPR013783">
    <property type="entry name" value="Ig-like_fold"/>
</dbReference>
<name>A0A669E168_ORENI</name>
<accession>A0A669E168</accession>
<dbReference type="InterPro" id="IPR003599">
    <property type="entry name" value="Ig_sub"/>
</dbReference>
<dbReference type="AlphaFoldDB" id="A0A669E168"/>
<dbReference type="Ensembl" id="ENSONIT00000034905.1">
    <property type="protein sequence ID" value="ENSONIP00000064652.1"/>
    <property type="gene ID" value="ENSONIG00000039369.1"/>
</dbReference>
<dbReference type="Pfam" id="PF07686">
    <property type="entry name" value="V-set"/>
    <property type="match status" value="1"/>
</dbReference>
<dbReference type="InParanoid" id="A0A669E168"/>
<dbReference type="GeneTree" id="ENSGT00970000193439"/>
<dbReference type="PANTHER" id="PTHR11422">
    <property type="entry name" value="T-CELL SURFACE GLYCOPROTEIN CD4"/>
    <property type="match status" value="1"/>
</dbReference>
<dbReference type="OMA" id="NDKKFTC"/>
<dbReference type="Proteomes" id="UP000005207">
    <property type="component" value="Linkage group LG15"/>
</dbReference>
<dbReference type="Gene3D" id="2.60.40.10">
    <property type="entry name" value="Immunoglobulins"/>
    <property type="match status" value="2"/>
</dbReference>